<dbReference type="RefSeq" id="WP_115084653.1">
    <property type="nucleotide sequence ID" value="NZ_CBCSFG010000002.1"/>
</dbReference>
<evidence type="ECO:0000256" key="1">
    <source>
        <dbReference type="SAM" id="Phobius"/>
    </source>
</evidence>
<keyword evidence="1" id="KW-0472">Membrane</keyword>
<keyword evidence="3" id="KW-1185">Reference proteome</keyword>
<feature type="transmembrane region" description="Helical" evidence="1">
    <location>
        <begin position="47"/>
        <end position="65"/>
    </location>
</feature>
<accession>A0A380SSV8</accession>
<evidence type="ECO:0000313" key="3">
    <source>
        <dbReference type="Proteomes" id="UP000255177"/>
    </source>
</evidence>
<sequence>MIKRWLIALATHALACYLFLVLNDIGVDYYKQVYGGFTARGVASGAIFWLVFDVMVIFSLVIVFVPRLKHKLMINGALVALIIYWLMPDHPVRTMFFSPLAGGLTFLAIMIAHWLGRLNVFKKGQS</sequence>
<name>A0A380SSV8_9PSED</name>
<protein>
    <submittedName>
        <fullName evidence="2">Putative membrane protein</fullName>
    </submittedName>
</protein>
<feature type="transmembrane region" description="Helical" evidence="1">
    <location>
        <begin position="72"/>
        <end position="88"/>
    </location>
</feature>
<dbReference type="Proteomes" id="UP000255177">
    <property type="component" value="Unassembled WGS sequence"/>
</dbReference>
<reference evidence="3" key="1">
    <citation type="submission" date="2018-07" db="EMBL/GenBank/DDBJ databases">
        <authorList>
            <person name="Blom J."/>
        </authorList>
    </citation>
    <scope>NUCLEOTIDE SEQUENCE [LARGE SCALE GENOMIC DNA]</scope>
    <source>
        <strain evidence="3">CCOS 864</strain>
    </source>
</reference>
<gene>
    <name evidence="2" type="ORF">CCOS864_00209</name>
</gene>
<keyword evidence="1" id="KW-1133">Transmembrane helix</keyword>
<keyword evidence="1" id="KW-0812">Transmembrane</keyword>
<dbReference type="EMBL" id="UIDD01000001">
    <property type="protein sequence ID" value="SUQ60805.1"/>
    <property type="molecule type" value="Genomic_DNA"/>
</dbReference>
<dbReference type="AlphaFoldDB" id="A0A380SSV8"/>
<evidence type="ECO:0000313" key="2">
    <source>
        <dbReference type="EMBL" id="SUQ60805.1"/>
    </source>
</evidence>
<proteinExistence type="predicted"/>
<organism evidence="2 3">
    <name type="scientific">Pseudomonas wadenswilerensis</name>
    <dbReference type="NCBI Taxonomy" id="1785161"/>
    <lineage>
        <taxon>Bacteria</taxon>
        <taxon>Pseudomonadati</taxon>
        <taxon>Pseudomonadota</taxon>
        <taxon>Gammaproteobacteria</taxon>
        <taxon>Pseudomonadales</taxon>
        <taxon>Pseudomonadaceae</taxon>
        <taxon>Pseudomonas</taxon>
    </lineage>
</organism>
<feature type="transmembrane region" description="Helical" evidence="1">
    <location>
        <begin position="94"/>
        <end position="116"/>
    </location>
</feature>